<reference evidence="4" key="2">
    <citation type="submission" date="2021-10" db="EMBL/GenBank/DDBJ databases">
        <title>Phylogenomics reveals ancestral predisposition of the termite-cultivated fungus Termitomyces towards a domesticated lifestyle.</title>
        <authorList>
            <person name="Auxier B."/>
            <person name="Grum-Grzhimaylo A."/>
            <person name="Cardenas M.E."/>
            <person name="Lodge J.D."/>
            <person name="Laessoe T."/>
            <person name="Pedersen O."/>
            <person name="Smith M.E."/>
            <person name="Kuyper T.W."/>
            <person name="Franco-Molano E.A."/>
            <person name="Baroni T.J."/>
            <person name="Aanen D.K."/>
        </authorList>
    </citation>
    <scope>NUCLEOTIDE SEQUENCE</scope>
    <source>
        <strain evidence="4">D49</strain>
    </source>
</reference>
<dbReference type="OrthoDB" id="272357at2759"/>
<feature type="region of interest" description="Disordered" evidence="2">
    <location>
        <begin position="356"/>
        <end position="379"/>
    </location>
</feature>
<dbReference type="EMBL" id="JABCKI010000021">
    <property type="protein sequence ID" value="KAG5654072.1"/>
    <property type="molecule type" value="Genomic_DNA"/>
</dbReference>
<feature type="compositionally biased region" description="Acidic residues" evidence="2">
    <location>
        <begin position="362"/>
        <end position="379"/>
    </location>
</feature>
<dbReference type="GO" id="GO:0048254">
    <property type="term" value="P:snoRNA localization"/>
    <property type="evidence" value="ECO:0007669"/>
    <property type="project" value="TreeGrafter"/>
</dbReference>
<dbReference type="GO" id="GO:0000492">
    <property type="term" value="P:box C/D snoRNP assembly"/>
    <property type="evidence" value="ECO:0007669"/>
    <property type="project" value="TreeGrafter"/>
</dbReference>
<evidence type="ECO:0000259" key="3">
    <source>
        <dbReference type="Pfam" id="PF25790"/>
    </source>
</evidence>
<dbReference type="AlphaFoldDB" id="A0A9P7GWC3"/>
<dbReference type="GO" id="GO:0070761">
    <property type="term" value="C:pre-snoRNP complex"/>
    <property type="evidence" value="ECO:0007669"/>
    <property type="project" value="TreeGrafter"/>
</dbReference>
<dbReference type="InterPro" id="IPR051639">
    <property type="entry name" value="BCD1"/>
</dbReference>
<reference evidence="4" key="1">
    <citation type="submission" date="2021-02" db="EMBL/GenBank/DDBJ databases">
        <authorList>
            <person name="Nieuwenhuis M."/>
            <person name="Van De Peppel L.J.J."/>
        </authorList>
    </citation>
    <scope>NUCLEOTIDE SEQUENCE</scope>
    <source>
        <strain evidence="4">D49</strain>
    </source>
</reference>
<dbReference type="GO" id="GO:0000463">
    <property type="term" value="P:maturation of LSU-rRNA from tricistronic rRNA transcript (SSU-rRNA, 5.8S rRNA, LSU-rRNA)"/>
    <property type="evidence" value="ECO:0007669"/>
    <property type="project" value="TreeGrafter"/>
</dbReference>
<dbReference type="PANTHER" id="PTHR13483:SF3">
    <property type="entry name" value="BOX C_D SNORNA PROTEIN 1"/>
    <property type="match status" value="1"/>
</dbReference>
<dbReference type="PANTHER" id="PTHR13483">
    <property type="entry name" value="BOX C_D SNORNA PROTEIN 1-RELATED"/>
    <property type="match status" value="1"/>
</dbReference>
<evidence type="ECO:0000313" key="5">
    <source>
        <dbReference type="Proteomes" id="UP000717328"/>
    </source>
</evidence>
<keyword evidence="5" id="KW-1185">Reference proteome</keyword>
<protein>
    <recommendedName>
        <fullName evidence="3">BCD1 alpha/beta domain-containing protein</fullName>
    </recommendedName>
</protein>
<accession>A0A9P7GWC3</accession>
<dbReference type="GO" id="GO:0005634">
    <property type="term" value="C:nucleus"/>
    <property type="evidence" value="ECO:0007669"/>
    <property type="project" value="TreeGrafter"/>
</dbReference>
<dbReference type="InterPro" id="IPR057721">
    <property type="entry name" value="BCD1_alpha/beta"/>
</dbReference>
<evidence type="ECO:0000256" key="2">
    <source>
        <dbReference type="SAM" id="MobiDB-lite"/>
    </source>
</evidence>
<sequence>MNQYGWGTMMNDYTFLEEVGRRVGDWGKEIVKGGFEIQGLGAGSGAPGRGRGGVLGRGRGRGRTAGNTKRDLLKMQLEARDIDMDFLPAGMERRKLNQSYWEPKTHTAFLTLEFKIHPPRDPLAPSSRLPDPPYVLLTHRNSTNTPLLTLTRQIAHRALSKKDSPAPEWIRRLLECDPDDPDSFSPPHFVMTAQRDPRALALAKSRHRSAYYRLDPSKTLAILLKNTHFVEFPTIEVLEEFNGTVVDAQGMVTEFAANEEPKAKRRKLSAKAGKQAINGLVGGYGSEDSDDEETPQSGLALLGGYTGSDGEDAAADELKMDFLEDEALIDSEEELEVQIDPAVLLELMRQTQGNEQWAEKFEGDDEVDWGASGDDDEPE</sequence>
<organism evidence="4 5">
    <name type="scientific">Sphagnurus paluster</name>
    <dbReference type="NCBI Taxonomy" id="117069"/>
    <lineage>
        <taxon>Eukaryota</taxon>
        <taxon>Fungi</taxon>
        <taxon>Dikarya</taxon>
        <taxon>Basidiomycota</taxon>
        <taxon>Agaricomycotina</taxon>
        <taxon>Agaricomycetes</taxon>
        <taxon>Agaricomycetidae</taxon>
        <taxon>Agaricales</taxon>
        <taxon>Tricholomatineae</taxon>
        <taxon>Lyophyllaceae</taxon>
        <taxon>Sphagnurus</taxon>
    </lineage>
</organism>
<gene>
    <name evidence="4" type="ORF">H0H81_007798</name>
</gene>
<dbReference type="Proteomes" id="UP000717328">
    <property type="component" value="Unassembled WGS sequence"/>
</dbReference>
<feature type="region of interest" description="Disordered" evidence="2">
    <location>
        <begin position="41"/>
        <end position="67"/>
    </location>
</feature>
<name>A0A9P7GWC3_9AGAR</name>
<proteinExistence type="predicted"/>
<evidence type="ECO:0000256" key="1">
    <source>
        <dbReference type="ARBA" id="ARBA00022553"/>
    </source>
</evidence>
<evidence type="ECO:0000313" key="4">
    <source>
        <dbReference type="EMBL" id="KAG5654072.1"/>
    </source>
</evidence>
<dbReference type="Pfam" id="PF25790">
    <property type="entry name" value="BCD1"/>
    <property type="match status" value="1"/>
</dbReference>
<feature type="region of interest" description="Disordered" evidence="2">
    <location>
        <begin position="281"/>
        <end position="307"/>
    </location>
</feature>
<feature type="compositionally biased region" description="Gly residues" evidence="2">
    <location>
        <begin position="41"/>
        <end position="57"/>
    </location>
</feature>
<keyword evidence="1" id="KW-0597">Phosphoprotein</keyword>
<comment type="caution">
    <text evidence="4">The sequence shown here is derived from an EMBL/GenBank/DDBJ whole genome shotgun (WGS) entry which is preliminary data.</text>
</comment>
<feature type="domain" description="BCD1 alpha/beta" evidence="3">
    <location>
        <begin position="71"/>
        <end position="242"/>
    </location>
</feature>